<gene>
    <name evidence="2" type="ORF">ACFSAV_07175</name>
</gene>
<dbReference type="InterPro" id="IPR011250">
    <property type="entry name" value="OMP/PagP_B-barrel"/>
</dbReference>
<evidence type="ECO:0008006" key="4">
    <source>
        <dbReference type="Google" id="ProtNLM"/>
    </source>
</evidence>
<keyword evidence="3" id="KW-1185">Reference proteome</keyword>
<dbReference type="RefSeq" id="WP_379097878.1">
    <property type="nucleotide sequence ID" value="NZ_JBHUFP010000009.1"/>
</dbReference>
<name>A0ABW4NU42_9PAST</name>
<dbReference type="Proteomes" id="UP001597420">
    <property type="component" value="Unassembled WGS sequence"/>
</dbReference>
<dbReference type="EMBL" id="JBHUFP010000009">
    <property type="protein sequence ID" value="MFD1806149.1"/>
    <property type="molecule type" value="Genomic_DNA"/>
</dbReference>
<feature type="chain" id="PRO_5047108919" description="Outer membrane protein beta-barrel domain-containing protein" evidence="1">
    <location>
        <begin position="21"/>
        <end position="238"/>
    </location>
</feature>
<proteinExistence type="predicted"/>
<dbReference type="SUPFAM" id="SSF56925">
    <property type="entry name" value="OMPA-like"/>
    <property type="match status" value="1"/>
</dbReference>
<sequence>MKSKLFILKTLSLVSVLATAQTGEFNFYGKAGIDLTSRFETMRVRLENIDFPTSASTKKNTFSPSIFLETTYNVLPQLEVGLGTGYIKRKGFDHSASINEPGGIIERETYKINRYSSIPLYLTLKHSFAINDNAKIYYKSDFGYSFNKIRNTSYAIRSYKGKDIVQPEFKAPIHMKAKNGLYLGLAIGIEYQSFLAELGYYHTNSAITYQSDYRPQHTKHVHNSYKNDALRLSFGIKF</sequence>
<feature type="signal peptide" evidence="1">
    <location>
        <begin position="1"/>
        <end position="20"/>
    </location>
</feature>
<keyword evidence="1" id="KW-0732">Signal</keyword>
<evidence type="ECO:0000313" key="3">
    <source>
        <dbReference type="Proteomes" id="UP001597420"/>
    </source>
</evidence>
<evidence type="ECO:0000256" key="1">
    <source>
        <dbReference type="SAM" id="SignalP"/>
    </source>
</evidence>
<protein>
    <recommendedName>
        <fullName evidence="4">Outer membrane protein beta-barrel domain-containing protein</fullName>
    </recommendedName>
</protein>
<comment type="caution">
    <text evidence="2">The sequence shown here is derived from an EMBL/GenBank/DDBJ whole genome shotgun (WGS) entry which is preliminary data.</text>
</comment>
<reference evidence="3" key="1">
    <citation type="journal article" date="2019" name="Int. J. Syst. Evol. Microbiol.">
        <title>The Global Catalogue of Microorganisms (GCM) 10K type strain sequencing project: providing services to taxonomists for standard genome sequencing and annotation.</title>
        <authorList>
            <consortium name="The Broad Institute Genomics Platform"/>
            <consortium name="The Broad Institute Genome Sequencing Center for Infectious Disease"/>
            <person name="Wu L."/>
            <person name="Ma J."/>
        </authorList>
    </citation>
    <scope>NUCLEOTIDE SEQUENCE [LARGE SCALE GENOMIC DNA]</scope>
    <source>
        <strain evidence="3">CCM 7950</strain>
    </source>
</reference>
<accession>A0ABW4NU42</accession>
<evidence type="ECO:0000313" key="2">
    <source>
        <dbReference type="EMBL" id="MFD1806149.1"/>
    </source>
</evidence>
<organism evidence="2 3">
    <name type="scientific">Pasteurella oralis</name>
    <dbReference type="NCBI Taxonomy" id="1071947"/>
    <lineage>
        <taxon>Bacteria</taxon>
        <taxon>Pseudomonadati</taxon>
        <taxon>Pseudomonadota</taxon>
        <taxon>Gammaproteobacteria</taxon>
        <taxon>Pasteurellales</taxon>
        <taxon>Pasteurellaceae</taxon>
        <taxon>Pasteurella</taxon>
    </lineage>
</organism>